<keyword evidence="1" id="KW-1133">Transmembrane helix</keyword>
<accession>A0A1H2L1N8</accession>
<feature type="transmembrane region" description="Helical" evidence="1">
    <location>
        <begin position="149"/>
        <end position="170"/>
    </location>
</feature>
<feature type="transmembrane region" description="Helical" evidence="1">
    <location>
        <begin position="177"/>
        <end position="198"/>
    </location>
</feature>
<evidence type="ECO:0000313" key="3">
    <source>
        <dbReference type="Proteomes" id="UP000183180"/>
    </source>
</evidence>
<keyword evidence="1" id="KW-0812">Transmembrane</keyword>
<organism evidence="2 3">
    <name type="scientific">Gordonia westfalica</name>
    <dbReference type="NCBI Taxonomy" id="158898"/>
    <lineage>
        <taxon>Bacteria</taxon>
        <taxon>Bacillati</taxon>
        <taxon>Actinomycetota</taxon>
        <taxon>Actinomycetes</taxon>
        <taxon>Mycobacteriales</taxon>
        <taxon>Gordoniaceae</taxon>
        <taxon>Gordonia</taxon>
    </lineage>
</organism>
<dbReference type="Proteomes" id="UP000183180">
    <property type="component" value="Unassembled WGS sequence"/>
</dbReference>
<sequence length="252" mass="26484">MIGPALAAVDAERIKLTSTRTPYWCLAMVVVFGVGVAVLLGWLLSGGYADRASVDTRTIDYLVGVNQFGVAIFAIMAVLGITTEYRFGTIRSSFAAVPRRPLVIIAKTVVFGGLTFVVAAIVSLVGVGLGQALTGNGIALGGPDTVRQLWGTPVFATLCALIGLSVGALVRHSAGAVAIVLGWMFAFERILSVLPRIGEDITPFLPFLNGWNFLSGGSDTFHWNAYGSLGYFAVVTVILLAVAIFVTSARDA</sequence>
<dbReference type="OrthoDB" id="4336046at2"/>
<feature type="transmembrane region" description="Helical" evidence="1">
    <location>
        <begin position="23"/>
        <end position="44"/>
    </location>
</feature>
<proteinExistence type="predicted"/>
<gene>
    <name evidence="2" type="ORF">SAMN04488548_1344223</name>
</gene>
<name>A0A1H2L1N8_9ACTN</name>
<reference evidence="2 3" key="1">
    <citation type="submission" date="2016-10" db="EMBL/GenBank/DDBJ databases">
        <authorList>
            <person name="de Groot N.N."/>
        </authorList>
    </citation>
    <scope>NUCLEOTIDE SEQUENCE [LARGE SCALE GENOMIC DNA]</scope>
    <source>
        <strain evidence="2 3">DSM 44215</strain>
    </source>
</reference>
<dbReference type="EMBL" id="FNLM01000034">
    <property type="protein sequence ID" value="SDU74704.1"/>
    <property type="molecule type" value="Genomic_DNA"/>
</dbReference>
<feature type="transmembrane region" description="Helical" evidence="1">
    <location>
        <begin position="229"/>
        <end position="249"/>
    </location>
</feature>
<protein>
    <submittedName>
        <fullName evidence="2">ABC-2 type transport system permease protein</fullName>
    </submittedName>
</protein>
<feature type="transmembrane region" description="Helical" evidence="1">
    <location>
        <begin position="64"/>
        <end position="83"/>
    </location>
</feature>
<dbReference type="STRING" id="158898.SAMN04488548_1344223"/>
<evidence type="ECO:0000313" key="2">
    <source>
        <dbReference type="EMBL" id="SDU74704.1"/>
    </source>
</evidence>
<keyword evidence="1" id="KW-0472">Membrane</keyword>
<dbReference type="AlphaFoldDB" id="A0A1H2L1N8"/>
<dbReference type="RefSeq" id="WP_074852664.1">
    <property type="nucleotide sequence ID" value="NZ_FNLM01000034.1"/>
</dbReference>
<feature type="transmembrane region" description="Helical" evidence="1">
    <location>
        <begin position="104"/>
        <end position="129"/>
    </location>
</feature>
<evidence type="ECO:0000256" key="1">
    <source>
        <dbReference type="SAM" id="Phobius"/>
    </source>
</evidence>